<dbReference type="EMBL" id="GBRH01259210">
    <property type="protein sequence ID" value="JAD38685.1"/>
    <property type="molecule type" value="Transcribed_RNA"/>
</dbReference>
<proteinExistence type="predicted"/>
<dbReference type="AlphaFoldDB" id="A0A0A8ZPL5"/>
<reference evidence="1" key="1">
    <citation type="submission" date="2014-09" db="EMBL/GenBank/DDBJ databases">
        <authorList>
            <person name="Magalhaes I.L.F."/>
            <person name="Oliveira U."/>
            <person name="Santos F.R."/>
            <person name="Vidigal T.H.D.A."/>
            <person name="Brescovit A.D."/>
            <person name="Santos A.J."/>
        </authorList>
    </citation>
    <scope>NUCLEOTIDE SEQUENCE</scope>
    <source>
        <tissue evidence="1">Shoot tissue taken approximately 20 cm above the soil surface</tissue>
    </source>
</reference>
<organism evidence="1">
    <name type="scientific">Arundo donax</name>
    <name type="common">Giant reed</name>
    <name type="synonym">Donax arundinaceus</name>
    <dbReference type="NCBI Taxonomy" id="35708"/>
    <lineage>
        <taxon>Eukaryota</taxon>
        <taxon>Viridiplantae</taxon>
        <taxon>Streptophyta</taxon>
        <taxon>Embryophyta</taxon>
        <taxon>Tracheophyta</taxon>
        <taxon>Spermatophyta</taxon>
        <taxon>Magnoliopsida</taxon>
        <taxon>Liliopsida</taxon>
        <taxon>Poales</taxon>
        <taxon>Poaceae</taxon>
        <taxon>PACMAD clade</taxon>
        <taxon>Arundinoideae</taxon>
        <taxon>Arundineae</taxon>
        <taxon>Arundo</taxon>
    </lineage>
</organism>
<sequence length="30" mass="3606">MGMHQSKFKLNIETVYHITQKLAPKRHKIQ</sequence>
<evidence type="ECO:0000313" key="1">
    <source>
        <dbReference type="EMBL" id="JAD38685.1"/>
    </source>
</evidence>
<protein>
    <submittedName>
        <fullName evidence="1">Uncharacterized protein</fullName>
    </submittedName>
</protein>
<name>A0A0A8ZPL5_ARUDO</name>
<accession>A0A0A8ZPL5</accession>
<reference evidence="1" key="2">
    <citation type="journal article" date="2015" name="Data Brief">
        <title>Shoot transcriptome of the giant reed, Arundo donax.</title>
        <authorList>
            <person name="Barrero R.A."/>
            <person name="Guerrero F.D."/>
            <person name="Moolhuijzen P."/>
            <person name="Goolsby J.A."/>
            <person name="Tidwell J."/>
            <person name="Bellgard S.E."/>
            <person name="Bellgard M.I."/>
        </authorList>
    </citation>
    <scope>NUCLEOTIDE SEQUENCE</scope>
    <source>
        <tissue evidence="1">Shoot tissue taken approximately 20 cm above the soil surface</tissue>
    </source>
</reference>